<dbReference type="Proteomes" id="UP000799291">
    <property type="component" value="Unassembled WGS sequence"/>
</dbReference>
<reference evidence="3" key="1">
    <citation type="journal article" date="2020" name="Stud. Mycol.">
        <title>101 Dothideomycetes genomes: a test case for predicting lifestyles and emergence of pathogens.</title>
        <authorList>
            <person name="Haridas S."/>
            <person name="Albert R."/>
            <person name="Binder M."/>
            <person name="Bloem J."/>
            <person name="Labutti K."/>
            <person name="Salamov A."/>
            <person name="Andreopoulos B."/>
            <person name="Baker S."/>
            <person name="Barry K."/>
            <person name="Bills G."/>
            <person name="Bluhm B."/>
            <person name="Cannon C."/>
            <person name="Castanera R."/>
            <person name="Culley D."/>
            <person name="Daum C."/>
            <person name="Ezra D."/>
            <person name="Gonzalez J."/>
            <person name="Henrissat B."/>
            <person name="Kuo A."/>
            <person name="Liang C."/>
            <person name="Lipzen A."/>
            <person name="Lutzoni F."/>
            <person name="Magnuson J."/>
            <person name="Mondo S."/>
            <person name="Nolan M."/>
            <person name="Ohm R."/>
            <person name="Pangilinan J."/>
            <person name="Park H.-J."/>
            <person name="Ramirez L."/>
            <person name="Alfaro M."/>
            <person name="Sun H."/>
            <person name="Tritt A."/>
            <person name="Yoshinaga Y."/>
            <person name="Zwiers L.-H."/>
            <person name="Turgeon B."/>
            <person name="Goodwin S."/>
            <person name="Spatafora J."/>
            <person name="Crous P."/>
            <person name="Grigoriev I."/>
        </authorList>
    </citation>
    <scope>NUCLEOTIDE SEQUENCE</scope>
    <source>
        <strain evidence="3">CBS 122367</strain>
    </source>
</reference>
<evidence type="ECO:0000313" key="4">
    <source>
        <dbReference type="Proteomes" id="UP000799291"/>
    </source>
</evidence>
<keyword evidence="4" id="KW-1185">Reference proteome</keyword>
<dbReference type="AlphaFoldDB" id="A0A6G1JHJ8"/>
<dbReference type="PANTHER" id="PTHR38790:SF4">
    <property type="entry name" value="2EXR DOMAIN-CONTAINING PROTEIN"/>
    <property type="match status" value="1"/>
</dbReference>
<feature type="region of interest" description="Disordered" evidence="1">
    <location>
        <begin position="319"/>
        <end position="341"/>
    </location>
</feature>
<dbReference type="Pfam" id="PF24864">
    <property type="entry name" value="DUF7730"/>
    <property type="match status" value="1"/>
</dbReference>
<feature type="compositionally biased region" description="Basic and acidic residues" evidence="1">
    <location>
        <begin position="450"/>
        <end position="464"/>
    </location>
</feature>
<name>A0A6G1JHJ8_9PLEO</name>
<gene>
    <name evidence="3" type="ORF">K458DRAFT_412865</name>
</gene>
<dbReference type="EMBL" id="MU005571">
    <property type="protein sequence ID" value="KAF2690022.1"/>
    <property type="molecule type" value="Genomic_DNA"/>
</dbReference>
<feature type="domain" description="DUF7730" evidence="2">
    <location>
        <begin position="110"/>
        <end position="295"/>
    </location>
</feature>
<feature type="region of interest" description="Disordered" evidence="1">
    <location>
        <begin position="410"/>
        <end position="464"/>
    </location>
</feature>
<organism evidence="3 4">
    <name type="scientific">Lentithecium fluviatile CBS 122367</name>
    <dbReference type="NCBI Taxonomy" id="1168545"/>
    <lineage>
        <taxon>Eukaryota</taxon>
        <taxon>Fungi</taxon>
        <taxon>Dikarya</taxon>
        <taxon>Ascomycota</taxon>
        <taxon>Pezizomycotina</taxon>
        <taxon>Dothideomycetes</taxon>
        <taxon>Pleosporomycetidae</taxon>
        <taxon>Pleosporales</taxon>
        <taxon>Massarineae</taxon>
        <taxon>Lentitheciaceae</taxon>
        <taxon>Lentithecium</taxon>
    </lineage>
</organism>
<proteinExistence type="predicted"/>
<protein>
    <recommendedName>
        <fullName evidence="2">DUF7730 domain-containing protein</fullName>
    </recommendedName>
</protein>
<feature type="compositionally biased region" description="Acidic residues" evidence="1">
    <location>
        <begin position="424"/>
        <end position="439"/>
    </location>
</feature>
<evidence type="ECO:0000259" key="2">
    <source>
        <dbReference type="Pfam" id="PF24864"/>
    </source>
</evidence>
<sequence>MASHLPNVAVAVPQNLVNASATSSSHPERSYSMPHARLNTDRDNAWGTDIWRNLRAQTTNKRKHPSVYWCTSKEYVKKRAVAIAPRLPYFDASSWCVVPEADPSAMQWGKCHLLSLPKELRLEIWRHVLTDPSVPDVAVEITRAPRGPGKTSLRFPDPCIQATIRPPRNAPISIDILATNESIYKEALPVLYHSVRFAPLDLESIFPLFLGTLSSFAQSHIRHIKLRIPPVIYDTDPFGNPSTPLVNWAITCAQVAKIADLRDVQIEGYSSQFSSERIKHGILNPLCRVKAKKTFTNDINNEAQQALKEADKELQAQVKVRRQRGLSEATERADRDTSTMHEPLQRTYSLPVRPFTLPSTIEGDTSHLPGVREFEQELQEHEMSNSVFEDVPKEEVDLGIGDWEMVALKSGESTPKAMERDVVEEGDEDNEEETDDDVWTDAGSTLVETRSGESDDGLEKCFAS</sequence>
<evidence type="ECO:0000313" key="3">
    <source>
        <dbReference type="EMBL" id="KAF2690022.1"/>
    </source>
</evidence>
<accession>A0A6G1JHJ8</accession>
<dbReference type="OrthoDB" id="62952at2759"/>
<feature type="compositionally biased region" description="Basic and acidic residues" evidence="1">
    <location>
        <begin position="329"/>
        <end position="339"/>
    </location>
</feature>
<dbReference type="InterPro" id="IPR056632">
    <property type="entry name" value="DUF7730"/>
</dbReference>
<dbReference type="PANTHER" id="PTHR38790">
    <property type="entry name" value="2EXR DOMAIN-CONTAINING PROTEIN-RELATED"/>
    <property type="match status" value="1"/>
</dbReference>
<evidence type="ECO:0000256" key="1">
    <source>
        <dbReference type="SAM" id="MobiDB-lite"/>
    </source>
</evidence>